<protein>
    <recommendedName>
        <fullName evidence="11">Reticulocalbin-3</fullName>
    </recommendedName>
</protein>
<evidence type="ECO:0000256" key="5">
    <source>
        <dbReference type="ARBA" id="ARBA00022824"/>
    </source>
</evidence>
<keyword evidence="4" id="KW-0677">Repeat</keyword>
<dbReference type="Gene3D" id="1.10.220.100">
    <property type="entry name" value="conserved c-terminal region of ge- 1"/>
    <property type="match status" value="1"/>
</dbReference>
<comment type="subunit">
    <text evidence="10">Interacts with PCSK6 (immature form including the propeptide); probably involved in the maturation and the secretion of PCSK6.</text>
</comment>
<dbReference type="GO" id="GO:0005509">
    <property type="term" value="F:calcium ion binding"/>
    <property type="evidence" value="ECO:0007669"/>
    <property type="project" value="InterPro"/>
</dbReference>
<evidence type="ECO:0000256" key="10">
    <source>
        <dbReference type="ARBA" id="ARBA00063143"/>
    </source>
</evidence>
<dbReference type="PANTHER" id="PTHR10827">
    <property type="entry name" value="RETICULOCALBIN"/>
    <property type="match status" value="1"/>
</dbReference>
<dbReference type="Pfam" id="PF21289">
    <property type="entry name" value="EDC4_C"/>
    <property type="match status" value="1"/>
</dbReference>
<evidence type="ECO:0000256" key="9">
    <source>
        <dbReference type="ARBA" id="ARBA00056975"/>
    </source>
</evidence>
<feature type="domain" description="EF-hand" evidence="13">
    <location>
        <begin position="731"/>
        <end position="759"/>
    </location>
</feature>
<evidence type="ECO:0000256" key="1">
    <source>
        <dbReference type="ARBA" id="ARBA00004319"/>
    </source>
</evidence>
<dbReference type="Gene3D" id="6.10.140.270">
    <property type="match status" value="1"/>
</dbReference>
<reference evidence="14" key="1">
    <citation type="submission" date="2021-12" db="EMBL/GenBank/DDBJ databases">
        <authorList>
            <person name="Martin H S."/>
        </authorList>
    </citation>
    <scope>NUCLEOTIDE SEQUENCE</scope>
</reference>
<dbReference type="InterPro" id="IPR002048">
    <property type="entry name" value="EF_hand_dom"/>
</dbReference>
<dbReference type="OrthoDB" id="21128at2759"/>
<feature type="region of interest" description="Disordered" evidence="12">
    <location>
        <begin position="304"/>
        <end position="337"/>
    </location>
</feature>
<keyword evidence="2" id="KW-0479">Metal-binding</keyword>
<evidence type="ECO:0000256" key="8">
    <source>
        <dbReference type="ARBA" id="ARBA00023186"/>
    </source>
</evidence>
<dbReference type="SUPFAM" id="SSF47473">
    <property type="entry name" value="EF-hand"/>
    <property type="match status" value="2"/>
</dbReference>
<evidence type="ECO:0000259" key="13">
    <source>
        <dbReference type="SMART" id="SM00054"/>
    </source>
</evidence>
<evidence type="ECO:0000256" key="2">
    <source>
        <dbReference type="ARBA" id="ARBA00022723"/>
    </source>
</evidence>
<dbReference type="Pfam" id="PF13833">
    <property type="entry name" value="EF-hand_8"/>
    <property type="match status" value="1"/>
</dbReference>
<accession>A0A8J9UWY0</accession>
<keyword evidence="6" id="KW-0106">Calcium</keyword>
<dbReference type="PANTHER" id="PTHR10827:SF95">
    <property type="entry name" value="LD34388P"/>
    <property type="match status" value="1"/>
</dbReference>
<evidence type="ECO:0000256" key="4">
    <source>
        <dbReference type="ARBA" id="ARBA00022737"/>
    </source>
</evidence>
<dbReference type="InterPro" id="IPR018247">
    <property type="entry name" value="EF_Hand_1_Ca_BS"/>
</dbReference>
<dbReference type="InterPro" id="IPR044938">
    <property type="entry name" value="EDC4_C_sf"/>
</dbReference>
<evidence type="ECO:0000256" key="3">
    <source>
        <dbReference type="ARBA" id="ARBA00022729"/>
    </source>
</evidence>
<dbReference type="Gene3D" id="1.10.238.10">
    <property type="entry name" value="EF-hand"/>
    <property type="match status" value="3"/>
</dbReference>
<feature type="domain" description="EF-hand" evidence="13">
    <location>
        <begin position="621"/>
        <end position="649"/>
    </location>
</feature>
<comment type="function">
    <text evidence="9">Probable molecular chaperone assisting protein biosynthesis and transport in the endoplasmic reticulum. Required for the proper biosynthesis and transport of pulmonary surfactant-associated protein A/SP-A, pulmonary surfactant-associated protein D/SP-D and the lipid transporter ABCA3. By regulating both the proper expression and the degradation through the endoplasmic reticulum-associated protein degradation pathway of these proteins plays a crucial role in pulmonary surfactant homeostasis. Has an anti-fibrotic activity by negatively regulating the secretion of type I and type III collagens. This calcium-binding protein also transiently associates with immature PCSK6 and regulates its secretion.</text>
</comment>
<comment type="subcellular location">
    <subcellularLocation>
        <location evidence="1">Endoplasmic reticulum lumen</location>
    </subcellularLocation>
</comment>
<feature type="domain" description="EF-hand" evidence="13">
    <location>
        <begin position="573"/>
        <end position="601"/>
    </location>
</feature>
<dbReference type="Pfam" id="PF13202">
    <property type="entry name" value="EF-hand_5"/>
    <property type="match status" value="1"/>
</dbReference>
<keyword evidence="3" id="KW-0732">Signal</keyword>
<dbReference type="InterPro" id="IPR011992">
    <property type="entry name" value="EF-hand-dom_pair"/>
</dbReference>
<keyword evidence="7" id="KW-0325">Glycoprotein</keyword>
<dbReference type="Proteomes" id="UP000838878">
    <property type="component" value="Chromosome 6"/>
</dbReference>
<keyword evidence="5" id="KW-0256">Endoplasmic reticulum</keyword>
<feature type="domain" description="EF-hand" evidence="13">
    <location>
        <begin position="695"/>
        <end position="723"/>
    </location>
</feature>
<evidence type="ECO:0000256" key="12">
    <source>
        <dbReference type="SAM" id="MobiDB-lite"/>
    </source>
</evidence>
<dbReference type="InterPro" id="IPR049404">
    <property type="entry name" value="EDC4_C"/>
</dbReference>
<evidence type="ECO:0000313" key="15">
    <source>
        <dbReference type="Proteomes" id="UP000838878"/>
    </source>
</evidence>
<dbReference type="FunFam" id="1.10.238.10:FF:000104">
    <property type="entry name" value="calumenin isoform X1"/>
    <property type="match status" value="1"/>
</dbReference>
<keyword evidence="15" id="KW-1185">Reference proteome</keyword>
<sequence length="776" mass="87702">MSSKSTLTRSKSIGSLHVGNYEIKCRRFCGYYHDNHTQSESSLDVCVIMENRSDDSSVEDKLDAGDTSKASDEGLSVLERKITKLTDILNEQHSLLKCLKEELMTSKNALSTFTASEKPDLLREAAQTLEDLKELVSGSYDFEIQNSEAQNLLDAIERSQVQRTDREIRDVLNKFLQSDDLKDRIATATAESVKEVIRSSFSETFPAAYLPVLEHSHRRLLRHVTRTLENAFNELEAGSEGLFKSVHRTSRSLRIALEKHQALLDTNKTGSIFDNFQNSLELILKNELKEWREKLVSLLLPEPQIENNSNSQNGDLDLQINNTSYSASSPPQPADPERSIIDQLMKSAEISKRIKEGDINKSFEEALSSSDLSLVVAACKAADPAQIFTPPCSLQQSVLLSLIQQLATDMVHDTQLKCRYLEEAIINLNPTDQATRTHLPLVVGEVQKHLSKFIQWYPCHVAMFLLTPNISLCASAAVHSHSVDTPERESDGAYRPRDYDHYTNAGHNVEFDHEAILGSVKEAEEYDRQSPEESKKRLSLLLPKMDLNSDSFIDRTELKKWILNSFTNLSKEEAEERMSEADDNRDGIVTWAEYLKDAFGVDGEEEIGPDDTGDTGLLVREEKAMWLVADMNGDGNLNFEEFSIFTSPEEHPVMHPFLVNQTLREKDTNGDGVVDFHEYVGDRGSQQDKEWLISERDKFEHELDADRDGALDADELRRWLVPDNEEIALEEVDHLFASADDDNDGLLSYDEVLEHHYVFVGSEAGYGDGDRFDDEL</sequence>
<dbReference type="GO" id="GO:0015031">
    <property type="term" value="P:protein transport"/>
    <property type="evidence" value="ECO:0007669"/>
    <property type="project" value="UniProtKB-ARBA"/>
</dbReference>
<evidence type="ECO:0000256" key="11">
    <source>
        <dbReference type="ARBA" id="ARBA00072696"/>
    </source>
</evidence>
<dbReference type="SMART" id="SM00054">
    <property type="entry name" value="EFh"/>
    <property type="match status" value="5"/>
</dbReference>
<keyword evidence="8" id="KW-0143">Chaperone</keyword>
<dbReference type="PROSITE" id="PS00018">
    <property type="entry name" value="EF_HAND_1"/>
    <property type="match status" value="5"/>
</dbReference>
<evidence type="ECO:0000256" key="6">
    <source>
        <dbReference type="ARBA" id="ARBA00022837"/>
    </source>
</evidence>
<dbReference type="EMBL" id="OV170226">
    <property type="protein sequence ID" value="CAH0726349.1"/>
    <property type="molecule type" value="Genomic_DNA"/>
</dbReference>
<feature type="compositionally biased region" description="Polar residues" evidence="12">
    <location>
        <begin position="305"/>
        <end position="329"/>
    </location>
</feature>
<dbReference type="GO" id="GO:0005788">
    <property type="term" value="C:endoplasmic reticulum lumen"/>
    <property type="evidence" value="ECO:0007669"/>
    <property type="project" value="UniProtKB-SubCell"/>
</dbReference>
<gene>
    <name evidence="14" type="ORF">BINO364_LOCUS11814</name>
</gene>
<dbReference type="Pfam" id="PF13499">
    <property type="entry name" value="EF-hand_7"/>
    <property type="match status" value="1"/>
</dbReference>
<name>A0A8J9UWY0_9NEOP</name>
<dbReference type="AlphaFoldDB" id="A0A8J9UWY0"/>
<organism evidence="14 15">
    <name type="scientific">Brenthis ino</name>
    <name type="common">lesser marbled fritillary</name>
    <dbReference type="NCBI Taxonomy" id="405034"/>
    <lineage>
        <taxon>Eukaryota</taxon>
        <taxon>Metazoa</taxon>
        <taxon>Ecdysozoa</taxon>
        <taxon>Arthropoda</taxon>
        <taxon>Hexapoda</taxon>
        <taxon>Insecta</taxon>
        <taxon>Pterygota</taxon>
        <taxon>Neoptera</taxon>
        <taxon>Endopterygota</taxon>
        <taxon>Lepidoptera</taxon>
        <taxon>Glossata</taxon>
        <taxon>Ditrysia</taxon>
        <taxon>Papilionoidea</taxon>
        <taxon>Nymphalidae</taxon>
        <taxon>Heliconiinae</taxon>
        <taxon>Argynnini</taxon>
        <taxon>Brenthis</taxon>
    </lineage>
</organism>
<feature type="non-terminal residue" evidence="14">
    <location>
        <position position="776"/>
    </location>
</feature>
<proteinExistence type="predicted"/>
<dbReference type="CDD" id="cd16227">
    <property type="entry name" value="EFh_CREC_RCN2_like"/>
    <property type="match status" value="1"/>
</dbReference>
<evidence type="ECO:0000256" key="7">
    <source>
        <dbReference type="ARBA" id="ARBA00023180"/>
    </source>
</evidence>
<evidence type="ECO:0000313" key="14">
    <source>
        <dbReference type="EMBL" id="CAH0726349.1"/>
    </source>
</evidence>
<feature type="domain" description="EF-hand" evidence="13">
    <location>
        <begin position="658"/>
        <end position="686"/>
    </location>
</feature>